<dbReference type="STRING" id="29139.ENSVURP00010015396"/>
<evidence type="ECO:0000256" key="21">
    <source>
        <dbReference type="SAM" id="Phobius"/>
    </source>
</evidence>
<dbReference type="InterPro" id="IPR048528">
    <property type="entry name" value="Lamp2-like_luminal"/>
</dbReference>
<keyword evidence="15" id="KW-0968">Cytoplasmic vesicle</keyword>
<dbReference type="GeneID" id="114053095"/>
<evidence type="ECO:0000256" key="5">
    <source>
        <dbReference type="ARBA" id="ARBA00022692"/>
    </source>
</evidence>
<comment type="subcellular location">
    <subcellularLocation>
        <location evidence="2">Cell surface</location>
    </subcellularLocation>
    <subcellularLocation>
        <location evidence="4">Cytoplasmic vesicle membrane</location>
        <topology evidence="4">Single-pass type I membrane protein</topology>
    </subcellularLocation>
    <subcellularLocation>
        <location evidence="1">Early endosome membrane</location>
        <topology evidence="1">Single-pass type I membrane protein</topology>
    </subcellularLocation>
    <subcellularLocation>
        <location evidence="3 19">Lysosome membrane</location>
        <topology evidence="3 19">Single-pass type I membrane protein</topology>
    </subcellularLocation>
</comment>
<evidence type="ECO:0000256" key="11">
    <source>
        <dbReference type="ARBA" id="ARBA00023136"/>
    </source>
</evidence>
<feature type="compositionally biased region" description="Polar residues" evidence="20">
    <location>
        <begin position="104"/>
        <end position="117"/>
    </location>
</feature>
<evidence type="ECO:0000256" key="2">
    <source>
        <dbReference type="ARBA" id="ARBA00004241"/>
    </source>
</evidence>
<dbReference type="PROSITE" id="PS51407">
    <property type="entry name" value="LAMP_3"/>
    <property type="match status" value="1"/>
</dbReference>
<keyword evidence="13" id="KW-0325">Glycoprotein</keyword>
<keyword evidence="11 19" id="KW-0472">Membrane</keyword>
<feature type="compositionally biased region" description="Low complexity" evidence="20">
    <location>
        <begin position="92"/>
        <end position="103"/>
    </location>
</feature>
<evidence type="ECO:0000256" key="16">
    <source>
        <dbReference type="ARBA" id="ARBA00060358"/>
    </source>
</evidence>
<evidence type="ECO:0000256" key="17">
    <source>
        <dbReference type="ARBA" id="ARBA00063533"/>
    </source>
</evidence>
<protein>
    <recommendedName>
        <fullName evidence="18">Lysosome-associated membrane glycoprotein 3</fullName>
    </recommendedName>
</protein>
<evidence type="ECO:0000256" key="7">
    <source>
        <dbReference type="ARBA" id="ARBA00022753"/>
    </source>
</evidence>
<dbReference type="GO" id="GO:0031901">
    <property type="term" value="C:early endosome membrane"/>
    <property type="evidence" value="ECO:0007669"/>
    <property type="project" value="UniProtKB-SubCell"/>
</dbReference>
<comment type="caution">
    <text evidence="19">Lacks conserved residue(s) required for the propagation of feature annotation.</text>
</comment>
<organism evidence="23 24">
    <name type="scientific">Vombatus ursinus</name>
    <name type="common">Common wombat</name>
    <dbReference type="NCBI Taxonomy" id="29139"/>
    <lineage>
        <taxon>Eukaryota</taxon>
        <taxon>Metazoa</taxon>
        <taxon>Chordata</taxon>
        <taxon>Craniata</taxon>
        <taxon>Vertebrata</taxon>
        <taxon>Euteleostomi</taxon>
        <taxon>Mammalia</taxon>
        <taxon>Metatheria</taxon>
        <taxon>Diprotodontia</taxon>
        <taxon>Vombatidae</taxon>
        <taxon>Vombatus</taxon>
    </lineage>
</organism>
<dbReference type="OrthoDB" id="9428839at2759"/>
<sequence length="413" mass="44130">MKKALVVLPILVFSAVIWSYYSSIMNRKLVDVSRYPGHGTTETSLIHPTSHASQNTVRTEATDSYATASSWQITQATLKTIATHSTGTSARSSGLTTLTDGTTKVLQDSTQTTTMGNTDTPAPPGSSTTTPSTEWSSTPMAQTTMSTGSTASRTTLGMAPVSTPPDNQTSLTTPRTTIPAKGKTTQVISITTTHHVTATISSTMTTVGPTLVPQPSSPQTGTYLVYNGSRACMKADMGVQLLIQDKKTYQSSQMYFNLDPNVTRASGSCGPQRSNLLLTFPGGSVNLTFVKVKQSYHIEMVEASLTISASAKVYSGQKGGLTMFETKVGHSFKCVSEQSVELSSHLQLHTVNVQLQAFDFDGEHFGNADECFSDKNRRAIPVAVGLSIAGLFGVLLTACLVARKRPSRGYERV</sequence>
<dbReference type="FunFam" id="2.40.160.110:FF:000006">
    <property type="entry name" value="Lysosome-associated membrane glycoprotein 3"/>
    <property type="match status" value="1"/>
</dbReference>
<dbReference type="PANTHER" id="PTHR11506">
    <property type="entry name" value="LYSOSOME-ASSOCIATED MEMBRANE GLYCOPROTEIN"/>
    <property type="match status" value="1"/>
</dbReference>
<dbReference type="Pfam" id="PF01299">
    <property type="entry name" value="Lamp2-like_luminal"/>
    <property type="match status" value="1"/>
</dbReference>
<name>A0A4X2KZH4_VOMUR</name>
<accession>A0A4X2KZH4</accession>
<dbReference type="CTD" id="27074"/>
<keyword evidence="9 21" id="KW-1133">Transmembrane helix</keyword>
<feature type="domain" description="Lysosome-associated membrane glycoprotein 2-like luminal" evidence="22">
    <location>
        <begin position="218"/>
        <end position="360"/>
    </location>
</feature>
<gene>
    <name evidence="23" type="primary">LAMP3</name>
</gene>
<keyword evidence="14 19" id="KW-0458">Lysosome</keyword>
<evidence type="ECO:0000256" key="18">
    <source>
        <dbReference type="ARBA" id="ARBA00074382"/>
    </source>
</evidence>
<keyword evidence="24" id="KW-1185">Reference proteome</keyword>
<dbReference type="GO" id="GO:0002250">
    <property type="term" value="P:adaptive immune response"/>
    <property type="evidence" value="ECO:0007669"/>
    <property type="project" value="UniProtKB-KW"/>
</dbReference>
<evidence type="ECO:0000259" key="22">
    <source>
        <dbReference type="Pfam" id="PF01299"/>
    </source>
</evidence>
<comment type="function">
    <text evidence="16">Lysosomal membrane glycoprotein which plays a role in the unfolded protein response (UPR) that contributes to protein degradation and cell survival during proteasomal dysfunction. Plays a role in the process of fusion of the lysosome with the autophagosome, thereby modulating the autophagic process. Promotes hepatocellular lipogenesis through activation of the PI3K/Akt pathway. May also play a role in dendritic cell function and in adaptive immunity.</text>
</comment>
<comment type="similarity">
    <text evidence="19">Belongs to the LAMP family.</text>
</comment>
<reference evidence="23" key="2">
    <citation type="submission" date="2025-08" db="UniProtKB">
        <authorList>
            <consortium name="Ensembl"/>
        </authorList>
    </citation>
    <scope>IDENTIFICATION</scope>
</reference>
<feature type="transmembrane region" description="Helical" evidence="21">
    <location>
        <begin position="379"/>
        <end position="402"/>
    </location>
</feature>
<evidence type="ECO:0000256" key="8">
    <source>
        <dbReference type="ARBA" id="ARBA00022859"/>
    </source>
</evidence>
<dbReference type="GO" id="GO:0005886">
    <property type="term" value="C:plasma membrane"/>
    <property type="evidence" value="ECO:0007669"/>
    <property type="project" value="TreeGrafter"/>
</dbReference>
<dbReference type="RefSeq" id="XP_027731778.1">
    <property type="nucleotide sequence ID" value="XM_027875977.1"/>
</dbReference>
<dbReference type="PRINTS" id="PR00336">
    <property type="entry name" value="LYSASSOCTDMP"/>
</dbReference>
<keyword evidence="7" id="KW-0967">Endosome</keyword>
<keyword evidence="12 19" id="KW-1015">Disulfide bond</keyword>
<feature type="compositionally biased region" description="Polar residues" evidence="20">
    <location>
        <begin position="140"/>
        <end position="155"/>
    </location>
</feature>
<dbReference type="GO" id="GO:0072594">
    <property type="term" value="P:establishment of protein localization to organelle"/>
    <property type="evidence" value="ECO:0007669"/>
    <property type="project" value="TreeGrafter"/>
</dbReference>
<reference evidence="23" key="3">
    <citation type="submission" date="2025-09" db="UniProtKB">
        <authorList>
            <consortium name="Ensembl"/>
        </authorList>
    </citation>
    <scope>IDENTIFICATION</scope>
</reference>
<evidence type="ECO:0000256" key="20">
    <source>
        <dbReference type="SAM" id="MobiDB-lite"/>
    </source>
</evidence>
<keyword evidence="6" id="KW-0732">Signal</keyword>
<evidence type="ECO:0000256" key="12">
    <source>
        <dbReference type="ARBA" id="ARBA00023157"/>
    </source>
</evidence>
<reference evidence="24" key="1">
    <citation type="submission" date="2018-12" db="EMBL/GenBank/DDBJ databases">
        <authorList>
            <person name="Yazar S."/>
        </authorList>
    </citation>
    <scope>NUCLEOTIDE SEQUENCE [LARGE SCALE GENOMIC DNA]</scope>
</reference>
<keyword evidence="5 19" id="KW-0812">Transmembrane</keyword>
<dbReference type="InterPro" id="IPR002000">
    <property type="entry name" value="Lysosome-assoc_membr_glycop"/>
</dbReference>
<keyword evidence="8" id="KW-0391">Immunity</keyword>
<dbReference type="GO" id="GO:0005765">
    <property type="term" value="C:lysosomal membrane"/>
    <property type="evidence" value="ECO:0007669"/>
    <property type="project" value="UniProtKB-SubCell"/>
</dbReference>
<evidence type="ECO:0000256" key="10">
    <source>
        <dbReference type="ARBA" id="ARBA00023130"/>
    </source>
</evidence>
<dbReference type="Ensembl" id="ENSVURT00010017507.1">
    <property type="protein sequence ID" value="ENSVURP00010015396.1"/>
    <property type="gene ID" value="ENSVURG00010011796.1"/>
</dbReference>
<dbReference type="OMA" id="QLLFVNM"/>
<evidence type="ECO:0000256" key="19">
    <source>
        <dbReference type="PROSITE-ProRule" id="PRU00740"/>
    </source>
</evidence>
<dbReference type="Proteomes" id="UP000314987">
    <property type="component" value="Unassembled WGS sequence"/>
</dbReference>
<feature type="disulfide bond" evidence="19">
    <location>
        <begin position="334"/>
        <end position="371"/>
    </location>
</feature>
<feature type="region of interest" description="Disordered" evidence="20">
    <location>
        <begin position="85"/>
        <end position="179"/>
    </location>
</feature>
<evidence type="ECO:0000256" key="3">
    <source>
        <dbReference type="ARBA" id="ARBA00004352"/>
    </source>
</evidence>
<evidence type="ECO:0000313" key="24">
    <source>
        <dbReference type="Proteomes" id="UP000314987"/>
    </source>
</evidence>
<dbReference type="GO" id="GO:0031902">
    <property type="term" value="C:late endosome membrane"/>
    <property type="evidence" value="ECO:0007669"/>
    <property type="project" value="TreeGrafter"/>
</dbReference>
<evidence type="ECO:0000313" key="23">
    <source>
        <dbReference type="Ensembl" id="ENSVURP00010015396.1"/>
    </source>
</evidence>
<evidence type="ECO:0000256" key="4">
    <source>
        <dbReference type="ARBA" id="ARBA00004358"/>
    </source>
</evidence>
<evidence type="ECO:0000256" key="6">
    <source>
        <dbReference type="ARBA" id="ARBA00022729"/>
    </source>
</evidence>
<dbReference type="GeneTree" id="ENSGT00940000164015"/>
<evidence type="ECO:0000256" key="14">
    <source>
        <dbReference type="ARBA" id="ARBA00023228"/>
    </source>
</evidence>
<dbReference type="AlphaFoldDB" id="A0A4X2KZH4"/>
<feature type="compositionally biased region" description="Low complexity" evidence="20">
    <location>
        <begin position="125"/>
        <end position="139"/>
    </location>
</feature>
<feature type="compositionally biased region" description="Polar residues" evidence="20">
    <location>
        <begin position="164"/>
        <end position="176"/>
    </location>
</feature>
<proteinExistence type="inferred from homology"/>
<keyword evidence="10" id="KW-1064">Adaptive immunity</keyword>
<evidence type="ECO:0000256" key="1">
    <source>
        <dbReference type="ARBA" id="ARBA00004158"/>
    </source>
</evidence>
<evidence type="ECO:0000256" key="9">
    <source>
        <dbReference type="ARBA" id="ARBA00022989"/>
    </source>
</evidence>
<dbReference type="Gene3D" id="2.40.160.110">
    <property type="match status" value="1"/>
</dbReference>
<dbReference type="PANTHER" id="PTHR11506:SF30">
    <property type="entry name" value="LYSOSOME-ASSOCIATED MEMBRANE GLYCOPROTEIN 3"/>
    <property type="match status" value="1"/>
</dbReference>
<dbReference type="GO" id="GO:0009986">
    <property type="term" value="C:cell surface"/>
    <property type="evidence" value="ECO:0007669"/>
    <property type="project" value="UniProtKB-SubCell"/>
</dbReference>
<comment type="subunit">
    <text evidence="17">Monomer. Interacts with FURIN.</text>
</comment>
<evidence type="ECO:0000256" key="15">
    <source>
        <dbReference type="ARBA" id="ARBA00023329"/>
    </source>
</evidence>
<evidence type="ECO:0000256" key="13">
    <source>
        <dbReference type="ARBA" id="ARBA00023180"/>
    </source>
</evidence>